<dbReference type="AlphaFoldDB" id="A0A8J7U094"/>
<dbReference type="InterPro" id="IPR050259">
    <property type="entry name" value="SDR"/>
</dbReference>
<dbReference type="EMBL" id="JAFREP010000001">
    <property type="protein sequence ID" value="MBO1316833.1"/>
    <property type="molecule type" value="Genomic_DNA"/>
</dbReference>
<comment type="similarity">
    <text evidence="1">Belongs to the short-chain dehydrogenases/reductases (SDR) family.</text>
</comment>
<evidence type="ECO:0000313" key="2">
    <source>
        <dbReference type="EMBL" id="MBO1316833.1"/>
    </source>
</evidence>
<dbReference type="InterPro" id="IPR036291">
    <property type="entry name" value="NAD(P)-bd_dom_sf"/>
</dbReference>
<gene>
    <name evidence="2" type="ORF">J3U88_00070</name>
</gene>
<keyword evidence="3" id="KW-1185">Reference proteome</keyword>
<accession>A0A8J7U094</accession>
<dbReference type="FunFam" id="3.40.50.720:FF:000084">
    <property type="entry name" value="Short-chain dehydrogenase reductase"/>
    <property type="match status" value="1"/>
</dbReference>
<sequence length="264" mass="27994">MMDLGLKGKLALVTASSGGIGEAIARVLAGEGVRVIVSGRSQESVEKAQTRIRNAVSNADLLSLVGDLGTAAGAEVAIAAFPDVDILVNNLGIYEAKPFAEIPDEDWQRLFDINVMSGVRLSRHYLPRMIERNSGRIIFISSESGVQIPPEMVHYGMTKSCQLAIARGMSEWTKGTKVTVNTVMPGPTLTEGVEAFIAGMDEAGAADEAAQRRFIQTHRNTSLTQRLGDPVEIGATVAFLASQWAGSTNGAAVRAEGGLLRSLV</sequence>
<dbReference type="SUPFAM" id="SSF51735">
    <property type="entry name" value="NAD(P)-binding Rossmann-fold domains"/>
    <property type="match status" value="1"/>
</dbReference>
<reference evidence="2" key="1">
    <citation type="submission" date="2021-03" db="EMBL/GenBank/DDBJ databases">
        <authorList>
            <person name="Wang G."/>
        </authorList>
    </citation>
    <scope>NUCLEOTIDE SEQUENCE</scope>
    <source>
        <strain evidence="2">KCTC 12899</strain>
    </source>
</reference>
<evidence type="ECO:0000256" key="1">
    <source>
        <dbReference type="ARBA" id="ARBA00006484"/>
    </source>
</evidence>
<organism evidence="2 3">
    <name type="scientific">Acanthopleuribacter pedis</name>
    <dbReference type="NCBI Taxonomy" id="442870"/>
    <lineage>
        <taxon>Bacteria</taxon>
        <taxon>Pseudomonadati</taxon>
        <taxon>Acidobacteriota</taxon>
        <taxon>Holophagae</taxon>
        <taxon>Acanthopleuribacterales</taxon>
        <taxon>Acanthopleuribacteraceae</taxon>
        <taxon>Acanthopleuribacter</taxon>
    </lineage>
</organism>
<dbReference type="PRINTS" id="PR00081">
    <property type="entry name" value="GDHRDH"/>
</dbReference>
<comment type="caution">
    <text evidence="2">The sequence shown here is derived from an EMBL/GenBank/DDBJ whole genome shotgun (WGS) entry which is preliminary data.</text>
</comment>
<dbReference type="Pfam" id="PF00106">
    <property type="entry name" value="adh_short"/>
    <property type="match status" value="1"/>
</dbReference>
<dbReference type="InterPro" id="IPR002347">
    <property type="entry name" value="SDR_fam"/>
</dbReference>
<evidence type="ECO:0000313" key="3">
    <source>
        <dbReference type="Proteomes" id="UP000664417"/>
    </source>
</evidence>
<proteinExistence type="inferred from homology"/>
<name>A0A8J7U094_9BACT</name>
<dbReference type="PANTHER" id="PTHR42879">
    <property type="entry name" value="3-OXOACYL-(ACYL-CARRIER-PROTEIN) REDUCTASE"/>
    <property type="match status" value="1"/>
</dbReference>
<dbReference type="Proteomes" id="UP000664417">
    <property type="component" value="Unassembled WGS sequence"/>
</dbReference>
<protein>
    <submittedName>
        <fullName evidence="2">SDR family oxidoreductase</fullName>
    </submittedName>
</protein>
<dbReference type="Gene3D" id="3.40.50.720">
    <property type="entry name" value="NAD(P)-binding Rossmann-like Domain"/>
    <property type="match status" value="1"/>
</dbReference>
<dbReference type="CDD" id="cd05233">
    <property type="entry name" value="SDR_c"/>
    <property type="match status" value="1"/>
</dbReference>